<organism evidence="2 3">
    <name type="scientific">Peribacillus frigoritolerans</name>
    <dbReference type="NCBI Taxonomy" id="450367"/>
    <lineage>
        <taxon>Bacteria</taxon>
        <taxon>Bacillati</taxon>
        <taxon>Bacillota</taxon>
        <taxon>Bacilli</taxon>
        <taxon>Bacillales</taxon>
        <taxon>Bacillaceae</taxon>
        <taxon>Peribacillus</taxon>
    </lineage>
</organism>
<dbReference type="RefSeq" id="WP_133352009.1">
    <property type="nucleotide sequence ID" value="NZ_CP085395.1"/>
</dbReference>
<keyword evidence="1" id="KW-0175">Coiled coil</keyword>
<dbReference type="Proteomes" id="UP001238973">
    <property type="component" value="Unassembled WGS sequence"/>
</dbReference>
<proteinExistence type="predicted"/>
<protein>
    <submittedName>
        <fullName evidence="2">Uncharacterized protein</fullName>
    </submittedName>
</protein>
<gene>
    <name evidence="2" type="ORF">QUF85_04690</name>
</gene>
<evidence type="ECO:0000313" key="2">
    <source>
        <dbReference type="EMBL" id="MDM5282611.1"/>
    </source>
</evidence>
<sequence length="82" mass="9920">MGDNEIRKFRPVFVYANLENKKKLVQGLTEDRVKLIQELEKYRNVLSPFLINVLQTNIDQWEIEIHDWEEEIKKIEAEKESF</sequence>
<comment type="caution">
    <text evidence="2">The sequence shown here is derived from an EMBL/GenBank/DDBJ whole genome shotgun (WGS) entry which is preliminary data.</text>
</comment>
<evidence type="ECO:0000256" key="1">
    <source>
        <dbReference type="SAM" id="Coils"/>
    </source>
</evidence>
<accession>A0AAJ1QJL4</accession>
<name>A0AAJ1QJL4_9BACI</name>
<dbReference type="AlphaFoldDB" id="A0AAJ1QJL4"/>
<feature type="coiled-coil region" evidence="1">
    <location>
        <begin position="18"/>
        <end position="78"/>
    </location>
</feature>
<evidence type="ECO:0000313" key="3">
    <source>
        <dbReference type="Proteomes" id="UP001238973"/>
    </source>
</evidence>
<reference evidence="2" key="1">
    <citation type="submission" date="2023-06" db="EMBL/GenBank/DDBJ databases">
        <title>Comparative genomics of Bacillaceae isolates and their secondary metabolite potential.</title>
        <authorList>
            <person name="Song L."/>
            <person name="Nielsen L.J."/>
            <person name="Mohite O."/>
            <person name="Xu X."/>
            <person name="Weber T."/>
            <person name="Kovacs A.T."/>
        </authorList>
    </citation>
    <scope>NUCLEOTIDE SEQUENCE</scope>
    <source>
        <strain evidence="2">G1S1</strain>
    </source>
</reference>
<dbReference type="EMBL" id="JAUCFI010000003">
    <property type="protein sequence ID" value="MDM5282611.1"/>
    <property type="molecule type" value="Genomic_DNA"/>
</dbReference>